<dbReference type="PROSITE" id="PS51371">
    <property type="entry name" value="CBS"/>
    <property type="match status" value="2"/>
</dbReference>
<dbReference type="CDD" id="cd04629">
    <property type="entry name" value="CBS_pair_bac"/>
    <property type="match status" value="1"/>
</dbReference>
<dbReference type="InterPro" id="IPR000644">
    <property type="entry name" value="CBS_dom"/>
</dbReference>
<evidence type="ECO:0000256" key="1">
    <source>
        <dbReference type="ARBA" id="ARBA00022737"/>
    </source>
</evidence>
<dbReference type="Pfam" id="PF00571">
    <property type="entry name" value="CBS"/>
    <property type="match status" value="2"/>
</dbReference>
<dbReference type="InterPro" id="IPR051462">
    <property type="entry name" value="CBS_domain-containing"/>
</dbReference>
<gene>
    <name evidence="4" type="ORF">SAMN04488028_101924</name>
</gene>
<feature type="domain" description="CBS" evidence="3">
    <location>
        <begin position="94"/>
        <end position="149"/>
    </location>
</feature>
<accession>A0A1M6LDH0</accession>
<feature type="domain" description="CBS" evidence="3">
    <location>
        <begin position="25"/>
        <end position="85"/>
    </location>
</feature>
<dbReference type="InterPro" id="IPR044729">
    <property type="entry name" value="CBS_bac"/>
</dbReference>
<dbReference type="SMART" id="SM00116">
    <property type="entry name" value="CBS"/>
    <property type="match status" value="2"/>
</dbReference>
<organism evidence="4 5">
    <name type="scientific">Reichenbachiella agariperforans</name>
    <dbReference type="NCBI Taxonomy" id="156994"/>
    <lineage>
        <taxon>Bacteria</taxon>
        <taxon>Pseudomonadati</taxon>
        <taxon>Bacteroidota</taxon>
        <taxon>Cytophagia</taxon>
        <taxon>Cytophagales</taxon>
        <taxon>Reichenbachiellaceae</taxon>
        <taxon>Reichenbachiella</taxon>
    </lineage>
</organism>
<protein>
    <submittedName>
        <fullName evidence="4">CBS domain-containing protein</fullName>
    </submittedName>
</protein>
<dbReference type="STRING" id="156994.SAMN04488028_101924"/>
<keyword evidence="2" id="KW-0129">CBS domain</keyword>
<dbReference type="InterPro" id="IPR046342">
    <property type="entry name" value="CBS_dom_sf"/>
</dbReference>
<keyword evidence="5" id="KW-1185">Reference proteome</keyword>
<reference evidence="5" key="1">
    <citation type="submission" date="2016-11" db="EMBL/GenBank/DDBJ databases">
        <authorList>
            <person name="Varghese N."/>
            <person name="Submissions S."/>
        </authorList>
    </citation>
    <scope>NUCLEOTIDE SEQUENCE [LARGE SCALE GENOMIC DNA]</scope>
    <source>
        <strain evidence="5">DSM 26134</strain>
    </source>
</reference>
<dbReference type="Gene3D" id="3.10.580.10">
    <property type="entry name" value="CBS-domain"/>
    <property type="match status" value="1"/>
</dbReference>
<dbReference type="Proteomes" id="UP000184474">
    <property type="component" value="Unassembled WGS sequence"/>
</dbReference>
<dbReference type="RefSeq" id="WP_245816794.1">
    <property type="nucleotide sequence ID" value="NZ_FRAA01000001.1"/>
</dbReference>
<evidence type="ECO:0000256" key="2">
    <source>
        <dbReference type="PROSITE-ProRule" id="PRU00703"/>
    </source>
</evidence>
<evidence type="ECO:0000259" key="3">
    <source>
        <dbReference type="PROSITE" id="PS51371"/>
    </source>
</evidence>
<name>A0A1M6LDH0_REIAG</name>
<evidence type="ECO:0000313" key="4">
    <source>
        <dbReference type="EMBL" id="SHJ69271.1"/>
    </source>
</evidence>
<proteinExistence type="predicted"/>
<dbReference type="PANTHER" id="PTHR48108">
    <property type="entry name" value="CBS DOMAIN-CONTAINING PROTEIN CBSX2, CHLOROPLASTIC"/>
    <property type="match status" value="1"/>
</dbReference>
<dbReference type="AlphaFoldDB" id="A0A1M6LDH0"/>
<dbReference type="EMBL" id="FRAA01000001">
    <property type="protein sequence ID" value="SHJ69271.1"/>
    <property type="molecule type" value="Genomic_DNA"/>
</dbReference>
<dbReference type="SUPFAM" id="SSF54631">
    <property type="entry name" value="CBS-domain pair"/>
    <property type="match status" value="1"/>
</dbReference>
<evidence type="ECO:0000313" key="5">
    <source>
        <dbReference type="Proteomes" id="UP000184474"/>
    </source>
</evidence>
<keyword evidence="1" id="KW-0677">Repeat</keyword>
<dbReference type="PANTHER" id="PTHR48108:SF26">
    <property type="entry name" value="CBS DOMAIN-CONTAINING PROTEIN DDB_G0289609"/>
    <property type="match status" value="1"/>
</dbReference>
<sequence>MVMNFKGVQIEQERDVKYEKISDYMARDLVTFTPDMEIAEAIDIMLKKRISGGPVLNEKRELVGMLSEKDCLKVLVQSSYHNIPSGKGKVKDFMSENVKTLEMDTDVVSCANEFLTTYFRRFPVTENGVLKGQISRRDIMRAAQKIKSTTW</sequence>